<dbReference type="SMART" id="SM00958">
    <property type="entry name" value="SecA_PP_bind"/>
    <property type="match status" value="1"/>
</dbReference>
<evidence type="ECO:0000259" key="9">
    <source>
        <dbReference type="PROSITE" id="PS51192"/>
    </source>
</evidence>
<dbReference type="InterPro" id="IPR014018">
    <property type="entry name" value="SecA_motor_DEAD"/>
</dbReference>
<dbReference type="InterPro" id="IPR036266">
    <property type="entry name" value="SecA_Wing/Scaffold_sf"/>
</dbReference>
<dbReference type="GO" id="GO:0006886">
    <property type="term" value="P:intracellular protein transport"/>
    <property type="evidence" value="ECO:0007669"/>
    <property type="project" value="InterPro"/>
</dbReference>
<feature type="domain" description="Helicase C-terminal" evidence="10">
    <location>
        <begin position="569"/>
        <end position="728"/>
    </location>
</feature>
<evidence type="ECO:0000256" key="8">
    <source>
        <dbReference type="ARBA" id="ARBA00023136"/>
    </source>
</evidence>
<dbReference type="InterPro" id="IPR001650">
    <property type="entry name" value="Helicase_C-like"/>
</dbReference>
<keyword evidence="7" id="KW-0811">Translocation</keyword>
<evidence type="ECO:0000259" key="10">
    <source>
        <dbReference type="PROSITE" id="PS51194"/>
    </source>
</evidence>
<evidence type="ECO:0000256" key="7">
    <source>
        <dbReference type="ARBA" id="ARBA00023010"/>
    </source>
</evidence>
<dbReference type="Pfam" id="PF07517">
    <property type="entry name" value="SecA_DEAD"/>
    <property type="match status" value="1"/>
</dbReference>
<dbReference type="Proteomes" id="UP001174909">
    <property type="component" value="Unassembled WGS sequence"/>
</dbReference>
<feature type="domain" description="Helicase ATP-binding" evidence="9">
    <location>
        <begin position="141"/>
        <end position="299"/>
    </location>
</feature>
<keyword evidence="8" id="KW-0472">Membrane</keyword>
<evidence type="ECO:0000256" key="6">
    <source>
        <dbReference type="ARBA" id="ARBA00022967"/>
    </source>
</evidence>
<sequence length="936" mass="102457">MAHALAEAREHEETVAPAATFGVVAEAIRRRLGAWRLFDPEFEHKAVASYRGMAQQVVEEISRRSTSRNNGPRQGAVDSVLDEMGMSDSDRLIVGTLASVMDRLRSQDPWDIELPASFYDAIEDSPMAEALAFAATDEQVLAGLHMWRGGVVEMSAGEGKTIAAVFPAVRHSVEGRRVHVVTANDYLALRDAEHLAPVYESLGVTVGAVLQHMNDDERRSAYGADVVYGTVRELGFDFLRDNMRHSDWEGVQRGLDAAIVDEADQVLIDESPTPLIISGSRPASRRAAHTANVVVQEMAALQERVTERLARTAQALPNGGEKRRVLAALFMADPENEYITRLAAQDPGTARRIRSDAADAIEFADSTQVDELYYRLDEDNGSVIPTERGHRFVESRLGAVFDTSGLEAELERVRADSGPDVAGRRRVEDRLDRRISRRRALSNQVQQAMRAHLLLRRGVDYVVAEGQVVLVDQLTGRRRPDTTYRNGLHTALEAKEGLPIKPERQAAAQISIQGFLRQYAHLGGMTGTALASRDELRRMYGMDIMRVPTTLPSRRVDMQPLVFGTTSEKLRAMVDEVESYVRAGRPVLVGTQTVEQSQAVSGVLRDRGIPHRTLNAVNSADEGAIVKAAGQPGAVTVATNMAGRGTDIVPDAGTGLHVIGTEMSPSRRVDDQLRGRAGRQGQAGTTRFMVSLEDRPLAGRSLGAGLRDRGPAHDQASGPLRVDDRKLERIQDLSTLDDEAQRAFLSDYYRVLDGQTLAYYSRRRATPASDAIAVARCFGAAPVTDYDRRFDDLAATTYLDFGLDCEGLWGLGLDALEQGLGDLLAGRLEEARTALGAARFDGLARAVLVQTGDDLWCGHLERLQEMMAVAPLAPLDHRSAVAAFQRDCGVEFEGFLLDTLDSFVPRLLEVADSEIGRHNPEPEDIELPAELAGIMV</sequence>
<dbReference type="HAMAP" id="MF_01382">
    <property type="entry name" value="SecA"/>
    <property type="match status" value="1"/>
</dbReference>
<evidence type="ECO:0000313" key="13">
    <source>
        <dbReference type="Proteomes" id="UP001174909"/>
    </source>
</evidence>
<dbReference type="SUPFAM" id="SSF81767">
    <property type="entry name" value="Pre-protein crosslinking domain of SecA"/>
    <property type="match status" value="1"/>
</dbReference>
<evidence type="ECO:0000256" key="2">
    <source>
        <dbReference type="ARBA" id="ARBA00022490"/>
    </source>
</evidence>
<evidence type="ECO:0000256" key="1">
    <source>
        <dbReference type="ARBA" id="ARBA00022448"/>
    </source>
</evidence>
<dbReference type="GO" id="GO:0005886">
    <property type="term" value="C:plasma membrane"/>
    <property type="evidence" value="ECO:0007669"/>
    <property type="project" value="TreeGrafter"/>
</dbReference>
<dbReference type="GO" id="GO:0006605">
    <property type="term" value="P:protein targeting"/>
    <property type="evidence" value="ECO:0007669"/>
    <property type="project" value="InterPro"/>
</dbReference>
<dbReference type="PANTHER" id="PTHR30612:SF0">
    <property type="entry name" value="CHLOROPLAST PROTEIN-TRANSPORTING ATPASE"/>
    <property type="match status" value="1"/>
</dbReference>
<dbReference type="PANTHER" id="PTHR30612">
    <property type="entry name" value="SECA INNER MEMBRANE COMPONENT OF SEC PROTEIN SECRETION SYSTEM"/>
    <property type="match status" value="1"/>
</dbReference>
<dbReference type="PROSITE" id="PS51194">
    <property type="entry name" value="HELICASE_CTER"/>
    <property type="match status" value="1"/>
</dbReference>
<dbReference type="InterPro" id="IPR036670">
    <property type="entry name" value="SecA_X-link_sf"/>
</dbReference>
<evidence type="ECO:0000256" key="5">
    <source>
        <dbReference type="ARBA" id="ARBA00022927"/>
    </source>
</evidence>
<evidence type="ECO:0000259" key="11">
    <source>
        <dbReference type="PROSITE" id="PS51196"/>
    </source>
</evidence>
<dbReference type="InterPro" id="IPR027417">
    <property type="entry name" value="P-loop_NTPase"/>
</dbReference>
<dbReference type="Gene3D" id="3.40.50.300">
    <property type="entry name" value="P-loop containing nucleotide triphosphate hydrolases"/>
    <property type="match status" value="2"/>
</dbReference>
<evidence type="ECO:0000256" key="3">
    <source>
        <dbReference type="ARBA" id="ARBA00022741"/>
    </source>
</evidence>
<dbReference type="PROSITE" id="PS51192">
    <property type="entry name" value="HELICASE_ATP_BIND_1"/>
    <property type="match status" value="1"/>
</dbReference>
<keyword evidence="13" id="KW-1185">Reference proteome</keyword>
<evidence type="ECO:0000313" key="12">
    <source>
        <dbReference type="EMBL" id="CAI8012182.1"/>
    </source>
</evidence>
<dbReference type="InterPro" id="IPR044722">
    <property type="entry name" value="SecA_SF2_C"/>
</dbReference>
<dbReference type="PRINTS" id="PR00906">
    <property type="entry name" value="SECA"/>
</dbReference>
<dbReference type="Pfam" id="PF01043">
    <property type="entry name" value="SecA_PP_bind"/>
    <property type="match status" value="1"/>
</dbReference>
<dbReference type="SUPFAM" id="SSF81886">
    <property type="entry name" value="Helical scaffold and wing domains of SecA"/>
    <property type="match status" value="1"/>
</dbReference>
<dbReference type="AlphaFoldDB" id="A0AA35RLC4"/>
<proteinExistence type="inferred from homology"/>
<name>A0AA35RLC4_GEOBA</name>
<protein>
    <submittedName>
        <fullName evidence="12">Protein translocase subunit SecA</fullName>
    </submittedName>
</protein>
<feature type="domain" description="SecA family profile" evidence="11">
    <location>
        <begin position="1"/>
        <end position="718"/>
    </location>
</feature>
<dbReference type="PROSITE" id="PS51196">
    <property type="entry name" value="SECA_MOTOR_DEAD"/>
    <property type="match status" value="1"/>
</dbReference>
<dbReference type="EMBL" id="CASHTH010001168">
    <property type="protein sequence ID" value="CAI8012182.1"/>
    <property type="molecule type" value="Genomic_DNA"/>
</dbReference>
<comment type="caution">
    <text evidence="12">The sequence shown here is derived from an EMBL/GenBank/DDBJ whole genome shotgun (WGS) entry which is preliminary data.</text>
</comment>
<gene>
    <name evidence="12" type="ORF">GBAR_LOCUS7817</name>
</gene>
<dbReference type="GO" id="GO:0005524">
    <property type="term" value="F:ATP binding"/>
    <property type="evidence" value="ECO:0007669"/>
    <property type="project" value="UniProtKB-KW"/>
</dbReference>
<dbReference type="GO" id="GO:0017038">
    <property type="term" value="P:protein import"/>
    <property type="evidence" value="ECO:0007669"/>
    <property type="project" value="InterPro"/>
</dbReference>
<dbReference type="Gene3D" id="3.90.1440.10">
    <property type="entry name" value="SecA, preprotein cross-linking domain"/>
    <property type="match status" value="1"/>
</dbReference>
<dbReference type="InterPro" id="IPR014001">
    <property type="entry name" value="Helicase_ATP-bd"/>
</dbReference>
<dbReference type="CDD" id="cd17928">
    <property type="entry name" value="DEXDc_SecA"/>
    <property type="match status" value="1"/>
</dbReference>
<accession>A0AA35RLC4</accession>
<keyword evidence="4" id="KW-0067">ATP-binding</keyword>
<evidence type="ECO:0000256" key="4">
    <source>
        <dbReference type="ARBA" id="ARBA00022840"/>
    </source>
</evidence>
<dbReference type="CDD" id="cd18803">
    <property type="entry name" value="SF2_C_secA"/>
    <property type="match status" value="1"/>
</dbReference>
<keyword evidence="6" id="KW-1278">Translocase</keyword>
<dbReference type="SUPFAM" id="SSF52540">
    <property type="entry name" value="P-loop containing nucleoside triphosphate hydrolases"/>
    <property type="match status" value="2"/>
</dbReference>
<reference evidence="12" key="1">
    <citation type="submission" date="2023-03" db="EMBL/GenBank/DDBJ databases">
        <authorList>
            <person name="Steffen K."/>
            <person name="Cardenas P."/>
        </authorList>
    </citation>
    <scope>NUCLEOTIDE SEQUENCE</scope>
</reference>
<dbReference type="FunFam" id="3.40.50.300:FF:000429">
    <property type="entry name" value="Preprotein translocase subunit SecA"/>
    <property type="match status" value="1"/>
</dbReference>
<dbReference type="Pfam" id="PF21090">
    <property type="entry name" value="P-loop_SecA"/>
    <property type="match status" value="2"/>
</dbReference>
<dbReference type="GO" id="GO:0005829">
    <property type="term" value="C:cytosol"/>
    <property type="evidence" value="ECO:0007669"/>
    <property type="project" value="TreeGrafter"/>
</dbReference>
<dbReference type="InterPro" id="IPR011115">
    <property type="entry name" value="SecA_DEAD"/>
</dbReference>
<keyword evidence="2" id="KW-0963">Cytoplasm</keyword>
<dbReference type="InterPro" id="IPR000185">
    <property type="entry name" value="SecA"/>
</dbReference>
<keyword evidence="1" id="KW-0813">Transport</keyword>
<organism evidence="12 13">
    <name type="scientific">Geodia barretti</name>
    <name type="common">Barrett's horny sponge</name>
    <dbReference type="NCBI Taxonomy" id="519541"/>
    <lineage>
        <taxon>Eukaryota</taxon>
        <taxon>Metazoa</taxon>
        <taxon>Porifera</taxon>
        <taxon>Demospongiae</taxon>
        <taxon>Heteroscleromorpha</taxon>
        <taxon>Tetractinellida</taxon>
        <taxon>Astrophorina</taxon>
        <taxon>Geodiidae</taxon>
        <taxon>Geodia</taxon>
    </lineage>
</organism>
<dbReference type="InterPro" id="IPR011130">
    <property type="entry name" value="SecA_preprotein_X-link_dom"/>
</dbReference>
<dbReference type="SMART" id="SM00957">
    <property type="entry name" value="SecA_DEAD"/>
    <property type="match status" value="1"/>
</dbReference>
<keyword evidence="3" id="KW-0547">Nucleotide-binding</keyword>
<keyword evidence="5" id="KW-0653">Protein transport</keyword>